<feature type="region of interest" description="Disordered" evidence="1">
    <location>
        <begin position="32"/>
        <end position="58"/>
    </location>
</feature>
<feature type="compositionally biased region" description="Basic and acidic residues" evidence="1">
    <location>
        <begin position="32"/>
        <end position="57"/>
    </location>
</feature>
<organism evidence="2 3">
    <name type="scientific">Cricetulus griseus</name>
    <name type="common">Chinese hamster</name>
    <name type="synonym">Cricetulus barabensis griseus</name>
    <dbReference type="NCBI Taxonomy" id="10029"/>
    <lineage>
        <taxon>Eukaryota</taxon>
        <taxon>Metazoa</taxon>
        <taxon>Chordata</taxon>
        <taxon>Craniata</taxon>
        <taxon>Vertebrata</taxon>
        <taxon>Euteleostomi</taxon>
        <taxon>Mammalia</taxon>
        <taxon>Eutheria</taxon>
        <taxon>Euarchontoglires</taxon>
        <taxon>Glires</taxon>
        <taxon>Rodentia</taxon>
        <taxon>Myomorpha</taxon>
        <taxon>Muroidea</taxon>
        <taxon>Cricetidae</taxon>
        <taxon>Cricetinae</taxon>
        <taxon>Cricetulus</taxon>
    </lineage>
</organism>
<reference evidence="3" key="1">
    <citation type="journal article" date="2013" name="Nat. Biotechnol.">
        <title>Chinese hamster genome sequenced from sorted chromosomes.</title>
        <authorList>
            <person name="Brinkrolf K."/>
            <person name="Rupp O."/>
            <person name="Laux H."/>
            <person name="Kollin F."/>
            <person name="Ernst W."/>
            <person name="Linke B."/>
            <person name="Kofler R."/>
            <person name="Romand S."/>
            <person name="Hesse F."/>
            <person name="Budach W.E."/>
            <person name="Galosy S."/>
            <person name="Muller D."/>
            <person name="Noll T."/>
            <person name="Wienberg J."/>
            <person name="Jostock T."/>
            <person name="Leonard M."/>
            <person name="Grillari J."/>
            <person name="Tauch A."/>
            <person name="Goesmann A."/>
            <person name="Helk B."/>
            <person name="Mott J.E."/>
            <person name="Puhler A."/>
            <person name="Borth N."/>
        </authorList>
    </citation>
    <scope>NUCLEOTIDE SEQUENCE [LARGE SCALE GENOMIC DNA]</scope>
    <source>
        <strain evidence="3">17A/GY</strain>
    </source>
</reference>
<accession>A0A061I5J2</accession>
<evidence type="ECO:0000313" key="3">
    <source>
        <dbReference type="Proteomes" id="UP000030759"/>
    </source>
</evidence>
<sequence length="70" mass="8496">MPEHCRHQGNSDIHEKRTYIRVLDLFASTRREPWSHTHQENKKHLLQPPEERMRRGQETSLFQEVPFTNC</sequence>
<dbReference type="EMBL" id="KE680321">
    <property type="protein sequence ID" value="ERE72616.1"/>
    <property type="molecule type" value="Genomic_DNA"/>
</dbReference>
<protein>
    <submittedName>
        <fullName evidence="2">Uncharacterized protein</fullName>
    </submittedName>
</protein>
<dbReference type="Proteomes" id="UP000030759">
    <property type="component" value="Unassembled WGS sequence"/>
</dbReference>
<dbReference type="AlphaFoldDB" id="A0A061I5J2"/>
<evidence type="ECO:0000256" key="1">
    <source>
        <dbReference type="SAM" id="MobiDB-lite"/>
    </source>
</evidence>
<proteinExistence type="predicted"/>
<gene>
    <name evidence="2" type="ORF">H671_5g14873</name>
</gene>
<name>A0A061I5J2_CRIGR</name>
<evidence type="ECO:0000313" key="2">
    <source>
        <dbReference type="EMBL" id="ERE72616.1"/>
    </source>
</evidence>